<dbReference type="PANTHER" id="PTHR39335:SF1">
    <property type="entry name" value="BLL4220 PROTEIN"/>
    <property type="match status" value="1"/>
</dbReference>
<evidence type="ECO:0000313" key="1">
    <source>
        <dbReference type="EMBL" id="NRN64986.1"/>
    </source>
</evidence>
<sequence length="271" mass="28209">MARSQSAVLAAVMAVGLTACTSEPEQQSTALAVEDKGAAASSASAPLLLYGTARQYNVSPDSTDWLQLRASRAGRLNSVVVDSAGMTLYRFDKDASQPSASTCDGDCAAAWPPLTVAPRGRIFLDRLAKSDIGVITRNDGTLQVTIGGWPVYRNAKDKQPGDTFGQAVSGTWFGVTPNGEKAGAAGPASPLSAEKVTLYDSPNLVEPAQDVTGDGCQNLDRPGVASSVSAPGWITLWSERDCKGKALQIKGNIPDLASARFDDRAASVSFG</sequence>
<protein>
    <submittedName>
        <fullName evidence="1">Secreted repeat protein with Y-X4-D motif</fullName>
    </submittedName>
</protein>
<dbReference type="PANTHER" id="PTHR39335">
    <property type="entry name" value="BLL4220 PROTEIN"/>
    <property type="match status" value="1"/>
</dbReference>
<dbReference type="Pfam" id="PF03640">
    <property type="entry name" value="Lipoprotein_15"/>
    <property type="match status" value="2"/>
</dbReference>
<organism evidence="1 2">
    <name type="scientific">Kibdelosporangium persicum</name>
    <dbReference type="NCBI Taxonomy" id="2698649"/>
    <lineage>
        <taxon>Bacteria</taxon>
        <taxon>Bacillati</taxon>
        <taxon>Actinomycetota</taxon>
        <taxon>Actinomycetes</taxon>
        <taxon>Pseudonocardiales</taxon>
        <taxon>Pseudonocardiaceae</taxon>
        <taxon>Kibdelosporangium</taxon>
    </lineage>
</organism>
<gene>
    <name evidence="1" type="ORF">GC106_21920</name>
</gene>
<accession>A0ABX2F0Y6</accession>
<evidence type="ECO:0000313" key="2">
    <source>
        <dbReference type="Proteomes" id="UP000763557"/>
    </source>
</evidence>
<dbReference type="PROSITE" id="PS51257">
    <property type="entry name" value="PROKAR_LIPOPROTEIN"/>
    <property type="match status" value="1"/>
</dbReference>
<dbReference type="EMBL" id="JAAATY010000005">
    <property type="protein sequence ID" value="NRN64986.1"/>
    <property type="molecule type" value="Genomic_DNA"/>
</dbReference>
<proteinExistence type="predicted"/>
<dbReference type="InterPro" id="IPR005297">
    <property type="entry name" value="Lipoprotein_repeat"/>
</dbReference>
<comment type="caution">
    <text evidence="1">The sequence shown here is derived from an EMBL/GenBank/DDBJ whole genome shotgun (WGS) entry which is preliminary data.</text>
</comment>
<reference evidence="1 2" key="1">
    <citation type="submission" date="2020-01" db="EMBL/GenBank/DDBJ databases">
        <title>Kibdelosporangium persica a novel Actinomycetes from a hot desert in Iran.</title>
        <authorList>
            <person name="Safaei N."/>
            <person name="Zaburannyi N."/>
            <person name="Mueller R."/>
            <person name="Wink J."/>
        </authorList>
    </citation>
    <scope>NUCLEOTIDE SEQUENCE [LARGE SCALE GENOMIC DNA]</scope>
    <source>
        <strain evidence="1 2">4NS15</strain>
    </source>
</reference>
<dbReference type="RefSeq" id="WP_312872598.1">
    <property type="nucleotide sequence ID" value="NZ_CBCSGW010000040.1"/>
</dbReference>
<name>A0ABX2F0Y6_9PSEU</name>
<keyword evidence="2" id="KW-1185">Reference proteome</keyword>
<dbReference type="Proteomes" id="UP000763557">
    <property type="component" value="Unassembled WGS sequence"/>
</dbReference>